<name>A0A938YKI0_9ACTN</name>
<comment type="caution">
    <text evidence="2">The sequence shown here is derived from an EMBL/GenBank/DDBJ whole genome shotgun (WGS) entry which is preliminary data.</text>
</comment>
<dbReference type="RefSeq" id="WP_205255113.1">
    <property type="nucleotide sequence ID" value="NZ_BAAAPV010000001.1"/>
</dbReference>
<accession>A0A938YKI0</accession>
<dbReference type="InterPro" id="IPR025447">
    <property type="entry name" value="DUF4192"/>
</dbReference>
<gene>
    <name evidence="2" type="ORF">JL107_00765</name>
</gene>
<dbReference type="AlphaFoldDB" id="A0A938YKI0"/>
<evidence type="ECO:0000313" key="3">
    <source>
        <dbReference type="Proteomes" id="UP000663801"/>
    </source>
</evidence>
<organism evidence="2 3">
    <name type="scientific">Nakamurella flavida</name>
    <dbReference type="NCBI Taxonomy" id="363630"/>
    <lineage>
        <taxon>Bacteria</taxon>
        <taxon>Bacillati</taxon>
        <taxon>Actinomycetota</taxon>
        <taxon>Actinomycetes</taxon>
        <taxon>Nakamurellales</taxon>
        <taxon>Nakamurellaceae</taxon>
        <taxon>Nakamurella</taxon>
    </lineage>
</organism>
<feature type="region of interest" description="Disordered" evidence="1">
    <location>
        <begin position="308"/>
        <end position="355"/>
    </location>
</feature>
<evidence type="ECO:0000313" key="2">
    <source>
        <dbReference type="EMBL" id="MBM9474964.1"/>
    </source>
</evidence>
<sequence>MTAHERDAIRLRGTAALFAVIPIMLGFHPEDSLVLVCLRGPQGTVGPVGRADVDAGQEGADRLVAFAAAHADVVALVRYSPLPEDGVLTGLLRRRLGRLGIPVVGVWAVHDGWAVEMGRDGAHRAPIESRDDPAVVHLRAANALAGRSVLPSRRHLVASIAAPVGEAARVARAAFARAAADEPGDADQLADAALEQRANTGCVEVELAARLVRTIDGRTARDRLIARAVREPDLPWVAMLVSLAGLTSDAVASPVCAMLSLVAYRYGDGALAQIAAQRSLDHDPANSLARIMTDVMDRALPPERLTTLLGATDDDPDQADADSTGERTSLTDSRCTKASDASISDTRPLTGSTDT</sequence>
<dbReference type="EMBL" id="JAERWL010000001">
    <property type="protein sequence ID" value="MBM9474964.1"/>
    <property type="molecule type" value="Genomic_DNA"/>
</dbReference>
<keyword evidence="3" id="KW-1185">Reference proteome</keyword>
<reference evidence="2" key="1">
    <citation type="submission" date="2021-01" db="EMBL/GenBank/DDBJ databases">
        <title>KCTC 19127 draft genome.</title>
        <authorList>
            <person name="An D."/>
        </authorList>
    </citation>
    <scope>NUCLEOTIDE SEQUENCE</scope>
    <source>
        <strain evidence="2">KCTC 19127</strain>
    </source>
</reference>
<dbReference type="Pfam" id="PF13830">
    <property type="entry name" value="DUF4192"/>
    <property type="match status" value="1"/>
</dbReference>
<dbReference type="Proteomes" id="UP000663801">
    <property type="component" value="Unassembled WGS sequence"/>
</dbReference>
<protein>
    <submittedName>
        <fullName evidence="2">DUF4192 domain-containing protein</fullName>
    </submittedName>
</protein>
<proteinExistence type="predicted"/>
<evidence type="ECO:0000256" key="1">
    <source>
        <dbReference type="SAM" id="MobiDB-lite"/>
    </source>
</evidence>
<feature type="compositionally biased region" description="Polar residues" evidence="1">
    <location>
        <begin position="339"/>
        <end position="355"/>
    </location>
</feature>